<organism evidence="1">
    <name type="scientific">marine metagenome</name>
    <dbReference type="NCBI Taxonomy" id="408172"/>
    <lineage>
        <taxon>unclassified sequences</taxon>
        <taxon>metagenomes</taxon>
        <taxon>ecological metagenomes</taxon>
    </lineage>
</organism>
<sequence>VFEYYRSMTEGHEIAILGEEGAVLFVKASGHDLATIQPESRYSLH</sequence>
<proteinExistence type="predicted"/>
<feature type="non-terminal residue" evidence="1">
    <location>
        <position position="1"/>
    </location>
</feature>
<dbReference type="EMBL" id="UINC01067037">
    <property type="protein sequence ID" value="SVB98329.1"/>
    <property type="molecule type" value="Genomic_DNA"/>
</dbReference>
<reference evidence="1" key="1">
    <citation type="submission" date="2018-05" db="EMBL/GenBank/DDBJ databases">
        <authorList>
            <person name="Lanie J.A."/>
            <person name="Ng W.-L."/>
            <person name="Kazmierczak K.M."/>
            <person name="Andrzejewski T.M."/>
            <person name="Davidsen T.M."/>
            <person name="Wayne K.J."/>
            <person name="Tettelin H."/>
            <person name="Glass J.I."/>
            <person name="Rusch D."/>
            <person name="Podicherti R."/>
            <person name="Tsui H.-C.T."/>
            <person name="Winkler M.E."/>
        </authorList>
    </citation>
    <scope>NUCLEOTIDE SEQUENCE</scope>
</reference>
<evidence type="ECO:0000313" key="1">
    <source>
        <dbReference type="EMBL" id="SVB98329.1"/>
    </source>
</evidence>
<name>A0A382IGA1_9ZZZZ</name>
<dbReference type="AlphaFoldDB" id="A0A382IGA1"/>
<gene>
    <name evidence="1" type="ORF">METZ01_LOCUS251183</name>
</gene>
<accession>A0A382IGA1</accession>
<protein>
    <submittedName>
        <fullName evidence="1">Uncharacterized protein</fullName>
    </submittedName>
</protein>